<organism evidence="6">
    <name type="scientific">Candidatus Nitricoxidivorans perseverans</name>
    <dbReference type="NCBI Taxonomy" id="2975601"/>
    <lineage>
        <taxon>Bacteria</taxon>
        <taxon>Pseudomonadati</taxon>
        <taxon>Pseudomonadota</taxon>
        <taxon>Betaproteobacteria</taxon>
        <taxon>Nitrosomonadales</taxon>
        <taxon>Sterolibacteriaceae</taxon>
        <taxon>Candidatus Nitricoxidivorans</taxon>
    </lineage>
</organism>
<dbReference type="CDD" id="cd16917">
    <property type="entry name" value="HATPase_UhpB-NarQ-NarX-like"/>
    <property type="match status" value="1"/>
</dbReference>
<dbReference type="PANTHER" id="PTHR24421">
    <property type="entry name" value="NITRATE/NITRITE SENSOR PROTEIN NARX-RELATED"/>
    <property type="match status" value="1"/>
</dbReference>
<dbReference type="Gene3D" id="3.30.450.20">
    <property type="entry name" value="PAS domain"/>
    <property type="match status" value="1"/>
</dbReference>
<dbReference type="AlphaFoldDB" id="A0AA49FNL3"/>
<accession>A0AA49FNL3</accession>
<keyword evidence="3" id="KW-0902">Two-component regulatory system</keyword>
<dbReference type="InterPro" id="IPR035965">
    <property type="entry name" value="PAS-like_dom_sf"/>
</dbReference>
<dbReference type="PROSITE" id="PS50112">
    <property type="entry name" value="PAS"/>
    <property type="match status" value="1"/>
</dbReference>
<dbReference type="NCBIfam" id="TIGR00229">
    <property type="entry name" value="sensory_box"/>
    <property type="match status" value="1"/>
</dbReference>
<dbReference type="SMART" id="SM00387">
    <property type="entry name" value="HATPase_c"/>
    <property type="match status" value="1"/>
</dbReference>
<reference evidence="6" key="1">
    <citation type="journal article" date="2023" name="Nat. Microbiol.">
        <title>Enrichment and characterization of a nitric oxide-reducing microbial community in a continuous bioreactor.</title>
        <authorList>
            <person name="Garrido-Amador P."/>
            <person name="Stortenbeker N."/>
            <person name="Wessels H.J.C.T."/>
            <person name="Speth D.R."/>
            <person name="Garcia-Heredia I."/>
            <person name="Kartal B."/>
        </authorList>
    </citation>
    <scope>NUCLEOTIDE SEQUENCE</scope>
    <source>
        <strain evidence="6">MAG1</strain>
    </source>
</reference>
<evidence type="ECO:0000259" key="4">
    <source>
        <dbReference type="PROSITE" id="PS50109"/>
    </source>
</evidence>
<evidence type="ECO:0000259" key="5">
    <source>
        <dbReference type="PROSITE" id="PS50112"/>
    </source>
</evidence>
<dbReference type="GO" id="GO:0000155">
    <property type="term" value="F:phosphorelay sensor kinase activity"/>
    <property type="evidence" value="ECO:0007669"/>
    <property type="project" value="InterPro"/>
</dbReference>
<dbReference type="InterPro" id="IPR003594">
    <property type="entry name" value="HATPase_dom"/>
</dbReference>
<dbReference type="Pfam" id="PF08447">
    <property type="entry name" value="PAS_3"/>
    <property type="match status" value="1"/>
</dbReference>
<gene>
    <name evidence="6" type="ORF">OHM77_05385</name>
</gene>
<dbReference type="PROSITE" id="PS50109">
    <property type="entry name" value="HIS_KIN"/>
    <property type="match status" value="1"/>
</dbReference>
<feature type="domain" description="Histidine kinase" evidence="4">
    <location>
        <begin position="179"/>
        <end position="374"/>
    </location>
</feature>
<dbReference type="CDD" id="cd00130">
    <property type="entry name" value="PAS"/>
    <property type="match status" value="1"/>
</dbReference>
<dbReference type="Pfam" id="PF07730">
    <property type="entry name" value="HisKA_3"/>
    <property type="match status" value="1"/>
</dbReference>
<proteinExistence type="predicted"/>
<dbReference type="KEGG" id="npv:OHM77_05385"/>
<dbReference type="InterPro" id="IPR050482">
    <property type="entry name" value="Sensor_HK_TwoCompSys"/>
</dbReference>
<name>A0AA49FNL3_9PROT</name>
<evidence type="ECO:0000313" key="6">
    <source>
        <dbReference type="EMBL" id="WIM06700.1"/>
    </source>
</evidence>
<dbReference type="Proteomes" id="UP001234916">
    <property type="component" value="Chromosome"/>
</dbReference>
<dbReference type="GO" id="GO:0046983">
    <property type="term" value="F:protein dimerization activity"/>
    <property type="evidence" value="ECO:0007669"/>
    <property type="project" value="InterPro"/>
</dbReference>
<dbReference type="SMART" id="SM00091">
    <property type="entry name" value="PAS"/>
    <property type="match status" value="1"/>
</dbReference>
<dbReference type="InterPro" id="IPR005467">
    <property type="entry name" value="His_kinase_dom"/>
</dbReference>
<dbReference type="InterPro" id="IPR000014">
    <property type="entry name" value="PAS"/>
</dbReference>
<evidence type="ECO:0000256" key="1">
    <source>
        <dbReference type="ARBA" id="ARBA00022679"/>
    </source>
</evidence>
<feature type="domain" description="PAS" evidence="5">
    <location>
        <begin position="28"/>
        <end position="104"/>
    </location>
</feature>
<evidence type="ECO:0000256" key="3">
    <source>
        <dbReference type="ARBA" id="ARBA00023012"/>
    </source>
</evidence>
<dbReference type="InterPro" id="IPR036890">
    <property type="entry name" value="HATPase_C_sf"/>
</dbReference>
<keyword evidence="2 6" id="KW-0418">Kinase</keyword>
<dbReference type="GO" id="GO:0016020">
    <property type="term" value="C:membrane"/>
    <property type="evidence" value="ECO:0007669"/>
    <property type="project" value="InterPro"/>
</dbReference>
<dbReference type="Gene3D" id="3.30.565.10">
    <property type="entry name" value="Histidine kinase-like ATPase, C-terminal domain"/>
    <property type="match status" value="1"/>
</dbReference>
<dbReference type="InterPro" id="IPR013655">
    <property type="entry name" value="PAS_fold_3"/>
</dbReference>
<dbReference type="SUPFAM" id="SSF55874">
    <property type="entry name" value="ATPase domain of HSP90 chaperone/DNA topoisomerase II/histidine kinase"/>
    <property type="match status" value="1"/>
</dbReference>
<evidence type="ECO:0000256" key="2">
    <source>
        <dbReference type="ARBA" id="ARBA00022777"/>
    </source>
</evidence>
<dbReference type="Pfam" id="PF02518">
    <property type="entry name" value="HATPase_c"/>
    <property type="match status" value="1"/>
</dbReference>
<protein>
    <submittedName>
        <fullName evidence="6">Histidine kinase</fullName>
    </submittedName>
</protein>
<dbReference type="EMBL" id="CP107246">
    <property type="protein sequence ID" value="WIM06700.1"/>
    <property type="molecule type" value="Genomic_DNA"/>
</dbReference>
<keyword evidence="1" id="KW-0808">Transferase</keyword>
<sequence>MAALPKNRASTPHLHTDHRAALEMLKESEARFRALAGSLPGMVFHLRRDAGGDYRFLYVNEGSHRLFGVKQHEILASAKKFFDAIEPEDRHALEAALAKSADTGVPLDWKGRLRGRHRGKWADMRSTPQRGDAGEVDWQGIATDITRGKEIEAELRSSREQLSELSFHLEAAKEQERERIARDIHDDLGSILVRLKIEASLLAGKLPAQPAALREKARSIEGLLDQAMGTTSRVARELRPGILKEFGLPAAIESLTEDFCQHFGIACRVQCDDDLESDADTSLALFRIVQETLTNVAKHAHASTVFVRMKREKGCITLELRDNGRGISESDMNKPRSFGLRGIRERVHSLAGEFSVAAVEHGGTCIRLRVPEKRGSEPVATEEEIQRKLF</sequence>
<dbReference type="PANTHER" id="PTHR24421:SF59">
    <property type="entry name" value="OXYGEN SENSOR HISTIDINE KINASE NREB"/>
    <property type="match status" value="1"/>
</dbReference>
<dbReference type="InterPro" id="IPR011712">
    <property type="entry name" value="Sig_transdc_His_kin_sub3_dim/P"/>
</dbReference>
<dbReference type="SUPFAM" id="SSF55785">
    <property type="entry name" value="PYP-like sensor domain (PAS domain)"/>
    <property type="match status" value="1"/>
</dbReference>
<dbReference type="Gene3D" id="1.20.5.1930">
    <property type="match status" value="1"/>
</dbReference>